<keyword evidence="7 8" id="KW-0349">Heme</keyword>
<dbReference type="PRINTS" id="PR00463">
    <property type="entry name" value="EP450I"/>
</dbReference>
<evidence type="ECO:0000256" key="7">
    <source>
        <dbReference type="PIRSR" id="PIRSR602401-1"/>
    </source>
</evidence>
<dbReference type="PROSITE" id="PS00086">
    <property type="entry name" value="CYTOCHROME_P450"/>
    <property type="match status" value="1"/>
</dbReference>
<accession>A0A072PIM9</accession>
<dbReference type="InterPro" id="IPR017972">
    <property type="entry name" value="Cyt_P450_CS"/>
</dbReference>
<gene>
    <name evidence="9" type="ORF">A1O9_04453</name>
</gene>
<keyword evidence="10" id="KW-1185">Reference proteome</keyword>
<dbReference type="PANTHER" id="PTHR46300">
    <property type="entry name" value="P450, PUTATIVE (EUROFUNG)-RELATED-RELATED"/>
    <property type="match status" value="1"/>
</dbReference>
<dbReference type="EMBL" id="AMGV01000003">
    <property type="protein sequence ID" value="KEF59607.1"/>
    <property type="molecule type" value="Genomic_DNA"/>
</dbReference>
<dbReference type="Gene3D" id="1.10.630.10">
    <property type="entry name" value="Cytochrome P450"/>
    <property type="match status" value="1"/>
</dbReference>
<evidence type="ECO:0000313" key="9">
    <source>
        <dbReference type="EMBL" id="KEF59607.1"/>
    </source>
</evidence>
<keyword evidence="3 7" id="KW-0479">Metal-binding</keyword>
<evidence type="ECO:0000256" key="2">
    <source>
        <dbReference type="ARBA" id="ARBA00010617"/>
    </source>
</evidence>
<dbReference type="RefSeq" id="XP_013262197.1">
    <property type="nucleotide sequence ID" value="XM_013406743.1"/>
</dbReference>
<dbReference type="InterPro" id="IPR002401">
    <property type="entry name" value="Cyt_P450_E_grp-I"/>
</dbReference>
<dbReference type="InterPro" id="IPR036396">
    <property type="entry name" value="Cyt_P450_sf"/>
</dbReference>
<dbReference type="STRING" id="1182545.A0A072PIM9"/>
<keyword evidence="4 8" id="KW-0560">Oxidoreductase</keyword>
<dbReference type="OrthoDB" id="1103324at2759"/>
<dbReference type="PANTHER" id="PTHR46300:SF2">
    <property type="entry name" value="CYTOCHROME P450 MONOOXYGENASE ALNH-RELATED"/>
    <property type="match status" value="1"/>
</dbReference>
<dbReference type="AlphaFoldDB" id="A0A072PIM9"/>
<comment type="similarity">
    <text evidence="2 8">Belongs to the cytochrome P450 family.</text>
</comment>
<evidence type="ECO:0000256" key="8">
    <source>
        <dbReference type="RuleBase" id="RU000461"/>
    </source>
</evidence>
<dbReference type="GO" id="GO:0020037">
    <property type="term" value="F:heme binding"/>
    <property type="evidence" value="ECO:0007669"/>
    <property type="project" value="InterPro"/>
</dbReference>
<keyword evidence="5 7" id="KW-0408">Iron</keyword>
<dbReference type="VEuPathDB" id="FungiDB:A1O9_04453"/>
<comment type="cofactor">
    <cofactor evidence="1 7">
        <name>heme</name>
        <dbReference type="ChEBI" id="CHEBI:30413"/>
    </cofactor>
</comment>
<comment type="caution">
    <text evidence="9">The sequence shown here is derived from an EMBL/GenBank/DDBJ whole genome shotgun (WGS) entry which is preliminary data.</text>
</comment>
<dbReference type="InterPro" id="IPR001128">
    <property type="entry name" value="Cyt_P450"/>
</dbReference>
<dbReference type="SUPFAM" id="SSF48264">
    <property type="entry name" value="Cytochrome P450"/>
    <property type="match status" value="1"/>
</dbReference>
<evidence type="ECO:0000313" key="10">
    <source>
        <dbReference type="Proteomes" id="UP000027920"/>
    </source>
</evidence>
<dbReference type="GO" id="GO:0016705">
    <property type="term" value="F:oxidoreductase activity, acting on paired donors, with incorporation or reduction of molecular oxygen"/>
    <property type="evidence" value="ECO:0007669"/>
    <property type="project" value="InterPro"/>
</dbReference>
<name>A0A072PIM9_9EURO</name>
<evidence type="ECO:0000256" key="1">
    <source>
        <dbReference type="ARBA" id="ARBA00001971"/>
    </source>
</evidence>
<keyword evidence="6 8" id="KW-0503">Monooxygenase</keyword>
<feature type="binding site" description="axial binding residue" evidence="7">
    <location>
        <position position="187"/>
    </location>
    <ligand>
        <name>heme</name>
        <dbReference type="ChEBI" id="CHEBI:30413"/>
    </ligand>
    <ligandPart>
        <name>Fe</name>
        <dbReference type="ChEBI" id="CHEBI:18248"/>
    </ligandPart>
</feature>
<protein>
    <recommendedName>
        <fullName evidence="11">Cytochrome P450 oxidoreductase</fullName>
    </recommendedName>
</protein>
<organism evidence="9 10">
    <name type="scientific">Exophiala aquamarina CBS 119918</name>
    <dbReference type="NCBI Taxonomy" id="1182545"/>
    <lineage>
        <taxon>Eukaryota</taxon>
        <taxon>Fungi</taxon>
        <taxon>Dikarya</taxon>
        <taxon>Ascomycota</taxon>
        <taxon>Pezizomycotina</taxon>
        <taxon>Eurotiomycetes</taxon>
        <taxon>Chaetothyriomycetidae</taxon>
        <taxon>Chaetothyriales</taxon>
        <taxon>Herpotrichiellaceae</taxon>
        <taxon>Exophiala</taxon>
    </lineage>
</organism>
<dbReference type="InterPro" id="IPR050364">
    <property type="entry name" value="Cytochrome_P450_fung"/>
</dbReference>
<evidence type="ECO:0008006" key="11">
    <source>
        <dbReference type="Google" id="ProtNLM"/>
    </source>
</evidence>
<dbReference type="GeneID" id="25279384"/>
<dbReference type="Pfam" id="PF00067">
    <property type="entry name" value="p450"/>
    <property type="match status" value="1"/>
</dbReference>
<sequence length="240" mass="26185">MLTSGFSADITKAKETWKGSESGNILTDHAASYIAGIAMEGAADTTSNTMAGLIKAMILFPQILQKAQAELDGVVGPDRFPTMEDFESLPYIRQTTKEALRWLPTAISGAIPHAALEDDVVDGYRIPAGATVVLAVWAVNNDPQLFPNPRVFDPSRHNADLSFSEAALAADYRDRDNWTFGAGRRICPGIHVAERTLFLAAARLLWTFNIRKARDASGKEIEVDRDEVTQSIAARPLPFP</sequence>
<dbReference type="GO" id="GO:0005506">
    <property type="term" value="F:iron ion binding"/>
    <property type="evidence" value="ECO:0007669"/>
    <property type="project" value="InterPro"/>
</dbReference>
<evidence type="ECO:0000256" key="3">
    <source>
        <dbReference type="ARBA" id="ARBA00022723"/>
    </source>
</evidence>
<reference evidence="9 10" key="1">
    <citation type="submission" date="2013-03" db="EMBL/GenBank/DDBJ databases">
        <title>The Genome Sequence of Exophiala aquamarina CBS 119918.</title>
        <authorList>
            <consortium name="The Broad Institute Genomics Platform"/>
            <person name="Cuomo C."/>
            <person name="de Hoog S."/>
            <person name="Gorbushina A."/>
            <person name="Walker B."/>
            <person name="Young S.K."/>
            <person name="Zeng Q."/>
            <person name="Gargeya S."/>
            <person name="Fitzgerald M."/>
            <person name="Haas B."/>
            <person name="Abouelleil A."/>
            <person name="Allen A.W."/>
            <person name="Alvarado L."/>
            <person name="Arachchi H.M."/>
            <person name="Berlin A.M."/>
            <person name="Chapman S.B."/>
            <person name="Gainer-Dewar J."/>
            <person name="Goldberg J."/>
            <person name="Griggs A."/>
            <person name="Gujja S."/>
            <person name="Hansen M."/>
            <person name="Howarth C."/>
            <person name="Imamovic A."/>
            <person name="Ireland A."/>
            <person name="Larimer J."/>
            <person name="McCowan C."/>
            <person name="Murphy C."/>
            <person name="Pearson M."/>
            <person name="Poon T.W."/>
            <person name="Priest M."/>
            <person name="Roberts A."/>
            <person name="Saif S."/>
            <person name="Shea T."/>
            <person name="Sisk P."/>
            <person name="Sykes S."/>
            <person name="Wortman J."/>
            <person name="Nusbaum C."/>
            <person name="Birren B."/>
        </authorList>
    </citation>
    <scope>NUCLEOTIDE SEQUENCE [LARGE SCALE GENOMIC DNA]</scope>
    <source>
        <strain evidence="9 10">CBS 119918</strain>
    </source>
</reference>
<evidence type="ECO:0000256" key="4">
    <source>
        <dbReference type="ARBA" id="ARBA00023002"/>
    </source>
</evidence>
<dbReference type="Proteomes" id="UP000027920">
    <property type="component" value="Unassembled WGS sequence"/>
</dbReference>
<evidence type="ECO:0000256" key="5">
    <source>
        <dbReference type="ARBA" id="ARBA00023004"/>
    </source>
</evidence>
<dbReference type="GO" id="GO:0004497">
    <property type="term" value="F:monooxygenase activity"/>
    <property type="evidence" value="ECO:0007669"/>
    <property type="project" value="UniProtKB-KW"/>
</dbReference>
<evidence type="ECO:0000256" key="6">
    <source>
        <dbReference type="ARBA" id="ARBA00023033"/>
    </source>
</evidence>
<dbReference type="HOGENOM" id="CLU_001570_20_0_1"/>
<proteinExistence type="inferred from homology"/>